<sequence length="72" mass="8047">MWRSSGSRLTRNHTQTSRSRSRRPAAAAAARSRSNQALARLFAETTATLVSRVDLKINPPVTFRVHLTPFNV</sequence>
<dbReference type="AlphaFoldDB" id="A0A4Z2EQ76"/>
<proteinExistence type="predicted"/>
<feature type="region of interest" description="Disordered" evidence="1">
    <location>
        <begin position="1"/>
        <end position="31"/>
    </location>
</feature>
<organism evidence="2 3">
    <name type="scientific">Liparis tanakae</name>
    <name type="common">Tanaka's snailfish</name>
    <dbReference type="NCBI Taxonomy" id="230148"/>
    <lineage>
        <taxon>Eukaryota</taxon>
        <taxon>Metazoa</taxon>
        <taxon>Chordata</taxon>
        <taxon>Craniata</taxon>
        <taxon>Vertebrata</taxon>
        <taxon>Euteleostomi</taxon>
        <taxon>Actinopterygii</taxon>
        <taxon>Neopterygii</taxon>
        <taxon>Teleostei</taxon>
        <taxon>Neoteleostei</taxon>
        <taxon>Acanthomorphata</taxon>
        <taxon>Eupercaria</taxon>
        <taxon>Perciformes</taxon>
        <taxon>Cottioidei</taxon>
        <taxon>Cottales</taxon>
        <taxon>Liparidae</taxon>
        <taxon>Liparis</taxon>
    </lineage>
</organism>
<gene>
    <name evidence="2" type="ORF">EYF80_059334</name>
</gene>
<reference evidence="2 3" key="1">
    <citation type="submission" date="2019-03" db="EMBL/GenBank/DDBJ databases">
        <title>First draft genome of Liparis tanakae, snailfish: a comprehensive survey of snailfish specific genes.</title>
        <authorList>
            <person name="Kim W."/>
            <person name="Song I."/>
            <person name="Jeong J.-H."/>
            <person name="Kim D."/>
            <person name="Kim S."/>
            <person name="Ryu S."/>
            <person name="Song J.Y."/>
            <person name="Lee S.K."/>
        </authorList>
    </citation>
    <scope>NUCLEOTIDE SEQUENCE [LARGE SCALE GENOMIC DNA]</scope>
    <source>
        <tissue evidence="2">Muscle</tissue>
    </source>
</reference>
<evidence type="ECO:0000313" key="2">
    <source>
        <dbReference type="EMBL" id="TNN30514.1"/>
    </source>
</evidence>
<evidence type="ECO:0000256" key="1">
    <source>
        <dbReference type="SAM" id="MobiDB-lite"/>
    </source>
</evidence>
<name>A0A4Z2EQ76_9TELE</name>
<evidence type="ECO:0000313" key="3">
    <source>
        <dbReference type="Proteomes" id="UP000314294"/>
    </source>
</evidence>
<comment type="caution">
    <text evidence="2">The sequence shown here is derived from an EMBL/GenBank/DDBJ whole genome shotgun (WGS) entry which is preliminary data.</text>
</comment>
<feature type="compositionally biased region" description="Polar residues" evidence="1">
    <location>
        <begin position="1"/>
        <end position="16"/>
    </location>
</feature>
<dbReference type="EMBL" id="SRLO01004405">
    <property type="protein sequence ID" value="TNN30514.1"/>
    <property type="molecule type" value="Genomic_DNA"/>
</dbReference>
<keyword evidence="3" id="KW-1185">Reference proteome</keyword>
<protein>
    <submittedName>
        <fullName evidence="2">Uncharacterized protein</fullName>
    </submittedName>
</protein>
<accession>A0A4Z2EQ76</accession>
<dbReference type="Proteomes" id="UP000314294">
    <property type="component" value="Unassembled WGS sequence"/>
</dbReference>